<accession>A0A0K1ZNP8</accession>
<evidence type="ECO:0000313" key="13">
    <source>
        <dbReference type="EMBL" id="CUV27981.1"/>
    </source>
</evidence>
<evidence type="ECO:0000256" key="2">
    <source>
        <dbReference type="ARBA" id="ARBA00004382"/>
    </source>
</evidence>
<comment type="subcellular location">
    <subcellularLocation>
        <location evidence="2">Cell inner membrane</location>
        <topology evidence="2">Single-pass type II membrane protein</topology>
        <orientation evidence="2">Periplasmic side</orientation>
    </subcellularLocation>
</comment>
<dbReference type="InterPro" id="IPR007533">
    <property type="entry name" value="Cyt_c_oxidase_assmbl_CtaG"/>
</dbReference>
<evidence type="ECO:0000313" key="16">
    <source>
        <dbReference type="EMBL" id="CUV45368.1"/>
    </source>
</evidence>
<evidence type="ECO:0000313" key="14">
    <source>
        <dbReference type="EMBL" id="CUV37282.1"/>
    </source>
</evidence>
<evidence type="ECO:0000256" key="5">
    <source>
        <dbReference type="ARBA" id="ARBA00022692"/>
    </source>
</evidence>
<dbReference type="EMBL" id="LN899827">
    <property type="protein sequence ID" value="CUV45368.1"/>
    <property type="molecule type" value="Genomic_DNA"/>
</dbReference>
<dbReference type="PATRIC" id="fig|305.107.peg.776"/>
<evidence type="ECO:0000313" key="15">
    <source>
        <dbReference type="EMBL" id="CUV40347.1"/>
    </source>
</evidence>
<evidence type="ECO:0000313" key="20">
    <source>
        <dbReference type="Proteomes" id="UP000262427"/>
    </source>
</evidence>
<keyword evidence="5 10" id="KW-0812">Transmembrane</keyword>
<evidence type="ECO:0000256" key="10">
    <source>
        <dbReference type="SAM" id="Phobius"/>
    </source>
</evidence>
<evidence type="ECO:0000256" key="9">
    <source>
        <dbReference type="ARBA" id="ARBA00023136"/>
    </source>
</evidence>
<feature type="transmembrane region" description="Helical" evidence="10">
    <location>
        <begin position="29"/>
        <end position="47"/>
    </location>
</feature>
<dbReference type="Gene3D" id="2.60.370.10">
    <property type="entry name" value="Ctag/Cox11"/>
    <property type="match status" value="1"/>
</dbReference>
<dbReference type="InterPro" id="IPR023471">
    <property type="entry name" value="CtaG/Cox11_dom_sf"/>
</dbReference>
<reference evidence="11" key="2">
    <citation type="submission" date="2018-01" db="EMBL/GenBank/DDBJ databases">
        <title>Ralstonia pseudosolanacearum P824 infects blueberry.</title>
        <authorList>
            <person name="Bocsanczy A.M."/>
            <person name="Norman D.J."/>
        </authorList>
    </citation>
    <scope>NUCLEOTIDE SEQUENCE</scope>
    <source>
        <strain evidence="11">P824</strain>
    </source>
</reference>
<evidence type="ECO:0000256" key="7">
    <source>
        <dbReference type="ARBA" id="ARBA00022989"/>
    </source>
</evidence>
<dbReference type="EMBL" id="LN899820">
    <property type="protein sequence ID" value="CUV56665.1"/>
    <property type="molecule type" value="Genomic_DNA"/>
</dbReference>
<dbReference type="EMBL" id="LN899822">
    <property type="protein sequence ID" value="CUV62263.1"/>
    <property type="molecule type" value="Genomic_DNA"/>
</dbReference>
<keyword evidence="8" id="KW-0186">Copper</keyword>
<dbReference type="PIRSF" id="PIRSF005413">
    <property type="entry name" value="COX11"/>
    <property type="match status" value="1"/>
</dbReference>
<organism evidence="16">
    <name type="scientific">Ralstonia solanacearum</name>
    <name type="common">Pseudomonas solanacearum</name>
    <dbReference type="NCBI Taxonomy" id="305"/>
    <lineage>
        <taxon>Bacteria</taxon>
        <taxon>Pseudomonadati</taxon>
        <taxon>Pseudomonadota</taxon>
        <taxon>Betaproteobacteria</taxon>
        <taxon>Burkholderiales</taxon>
        <taxon>Burkholderiaceae</taxon>
        <taxon>Ralstonia</taxon>
        <taxon>Ralstonia solanacearum species complex</taxon>
    </lineage>
</organism>
<dbReference type="EMBL" id="LN899826">
    <property type="protein sequence ID" value="CUV40347.1"/>
    <property type="molecule type" value="Genomic_DNA"/>
</dbReference>
<evidence type="ECO:0000256" key="3">
    <source>
        <dbReference type="ARBA" id="ARBA00009620"/>
    </source>
</evidence>
<dbReference type="EMBL" id="LN899825">
    <property type="protein sequence ID" value="CUV37282.1"/>
    <property type="molecule type" value="Genomic_DNA"/>
</dbReference>
<evidence type="ECO:0000313" key="12">
    <source>
        <dbReference type="EMBL" id="CUV24391.1"/>
    </source>
</evidence>
<dbReference type="Pfam" id="PF04442">
    <property type="entry name" value="CtaG_Cox11"/>
    <property type="match status" value="1"/>
</dbReference>
<evidence type="ECO:0000313" key="18">
    <source>
        <dbReference type="EMBL" id="CUV62263.1"/>
    </source>
</evidence>
<evidence type="ECO:0000256" key="1">
    <source>
        <dbReference type="ARBA" id="ARBA00004007"/>
    </source>
</evidence>
<proteinExistence type="inferred from homology"/>
<evidence type="ECO:0000256" key="8">
    <source>
        <dbReference type="ARBA" id="ARBA00023008"/>
    </source>
</evidence>
<reference evidence="16" key="1">
    <citation type="submission" date="2015-10" db="EMBL/GenBank/DDBJ databases">
        <authorList>
            <person name="Gilbert D.G."/>
        </authorList>
    </citation>
    <scope>NUCLEOTIDE SEQUENCE</scope>
    <source>
        <strain evidence="16">Phyl III-seqv23</strain>
    </source>
</reference>
<dbReference type="Proteomes" id="UP000262427">
    <property type="component" value="Chromosome CM"/>
</dbReference>
<sequence>MTQTPASPDPTDDARAAERGLNRAMLGKLAVVVVMMFGFGYAMVPLYKKICELTNINVLTTRDLDGGALRNTQVDQARTVTVEFDSNSQGPFRFRPVKNSMEVHPGEINQIVYEVVNKEGRSVSAQAIPSYAPKQATEFFKKIECFCFKQQTLAGNESREMPVVFVIDPDLPKDVKTITLSYTFFEIGKPVAQTPTVPGKGT</sequence>
<dbReference type="EMBL" id="CP085043">
    <property type="protein sequence ID" value="UZF14545.1"/>
    <property type="molecule type" value="Genomic_DNA"/>
</dbReference>
<evidence type="ECO:0000313" key="11">
    <source>
        <dbReference type="EMBL" id="AYA47738.1"/>
    </source>
</evidence>
<comment type="similarity">
    <text evidence="3">Belongs to the COX11/CtaG family.</text>
</comment>
<reference evidence="19" key="4">
    <citation type="submission" date="2021-10" db="EMBL/GenBank/DDBJ databases">
        <title>Complete genome sequences of five Ralstonia solancearum strains isolated from sunflower.</title>
        <authorList>
            <person name="She X."/>
            <person name="He Z."/>
        </authorList>
    </citation>
    <scope>NUCLEOTIDE SEQUENCE</scope>
    <source>
        <strain evidence="19">RS638</strain>
    </source>
</reference>
<evidence type="ECO:0000313" key="19">
    <source>
        <dbReference type="EMBL" id="UZF14545.1"/>
    </source>
</evidence>
<dbReference type="PANTHER" id="PTHR21320">
    <property type="entry name" value="CYTOCHROME C OXIDASE ASSEMBLY PROTEIN COX11-RELATED"/>
    <property type="match status" value="1"/>
</dbReference>
<gene>
    <name evidence="19" type="ORF">LH706_16320</name>
    <name evidence="18" type="ORF">RD1301_v1_2180005</name>
    <name evidence="11" type="ORF">RSP824_15380</name>
    <name evidence="12" type="ORF">RUN1744_v1_630023</name>
    <name evidence="13" type="ORF">RUN1985_v1_150090</name>
    <name evidence="17" type="ORF">RUN215_v1_940022</name>
    <name evidence="14" type="ORF">TD1301_v1_3130007</name>
    <name evidence="15" type="ORF">TF3108_v1_430125</name>
    <name evidence="16" type="ORF">TO10_v1_320024</name>
</gene>
<reference evidence="20" key="3">
    <citation type="submission" date="2018-01" db="EMBL/GenBank/DDBJ databases">
        <title>Raltonia solanacearum P824 infects blueberry.</title>
        <authorList>
            <person name="Bocsanczy A.M."/>
            <person name="Norman D.J."/>
        </authorList>
    </citation>
    <scope>NUCLEOTIDE SEQUENCE [LARGE SCALE GENOMIC DNA]</scope>
    <source>
        <strain evidence="20">P824</strain>
    </source>
</reference>
<evidence type="ECO:0000313" key="17">
    <source>
        <dbReference type="EMBL" id="CUV56665.1"/>
    </source>
</evidence>
<dbReference type="GO" id="GO:0005886">
    <property type="term" value="C:plasma membrane"/>
    <property type="evidence" value="ECO:0007669"/>
    <property type="project" value="UniProtKB-SubCell"/>
</dbReference>
<name>A0A0K1ZNP8_RALSL</name>
<dbReference type="EMBL" id="CP025741">
    <property type="protein sequence ID" value="AYA47738.1"/>
    <property type="molecule type" value="Genomic_DNA"/>
</dbReference>
<dbReference type="SUPFAM" id="SSF110111">
    <property type="entry name" value="Ctag/Cox11"/>
    <property type="match status" value="1"/>
</dbReference>
<dbReference type="NCBIfam" id="NF003465">
    <property type="entry name" value="PRK05089.1"/>
    <property type="match status" value="1"/>
</dbReference>
<protein>
    <recommendedName>
        <fullName evidence="4">Cytochrome c oxidase assembly protein CtaG</fullName>
    </recommendedName>
</protein>
<dbReference type="EMBL" id="LN899824">
    <property type="protein sequence ID" value="CUV27981.1"/>
    <property type="molecule type" value="Genomic_DNA"/>
</dbReference>
<dbReference type="PANTHER" id="PTHR21320:SF3">
    <property type="entry name" value="CYTOCHROME C OXIDASE ASSEMBLY PROTEIN COX11, MITOCHONDRIAL-RELATED"/>
    <property type="match status" value="1"/>
</dbReference>
<dbReference type="GO" id="GO:0005507">
    <property type="term" value="F:copper ion binding"/>
    <property type="evidence" value="ECO:0007669"/>
    <property type="project" value="InterPro"/>
</dbReference>
<evidence type="ECO:0000256" key="6">
    <source>
        <dbReference type="ARBA" id="ARBA00022968"/>
    </source>
</evidence>
<dbReference type="AlphaFoldDB" id="A0A0K1ZNP8"/>
<keyword evidence="9 10" id="KW-0472">Membrane</keyword>
<keyword evidence="6" id="KW-0735">Signal-anchor</keyword>
<keyword evidence="7 10" id="KW-1133">Transmembrane helix</keyword>
<comment type="function">
    <text evidence="1">Exerts its effect at some terminal stage of cytochrome c oxidase synthesis, probably by being involved in the insertion of the copper B into subunit I.</text>
</comment>
<dbReference type="EMBL" id="LN899823">
    <property type="protein sequence ID" value="CUV24391.1"/>
    <property type="molecule type" value="Genomic_DNA"/>
</dbReference>
<evidence type="ECO:0000256" key="4">
    <source>
        <dbReference type="ARBA" id="ARBA00015384"/>
    </source>
</evidence>